<keyword evidence="2" id="KW-1185">Reference proteome</keyword>
<protein>
    <submittedName>
        <fullName evidence="1">DUF1572 family protein</fullName>
    </submittedName>
</protein>
<dbReference type="InterPro" id="IPR011466">
    <property type="entry name" value="DUF1572"/>
</dbReference>
<dbReference type="InterPro" id="IPR034660">
    <property type="entry name" value="DinB/YfiT-like"/>
</dbReference>
<sequence length="161" mass="18413">MSIFLKAMLQEMDKIKKQGDGTLVQLTEEQLYFAPDSESNSIAVLVQHIAGNMRSRSTDFLTTDGEKPSRDRDAEFTPHTLSKEELMQEWEDAWAIFYETVHALSQEDLLQMVSVKGKETPAMAALMTQLVHYAGHIAQMMYVAKMQLQEDWQTQSIPKKK</sequence>
<dbReference type="Proteomes" id="UP001398420">
    <property type="component" value="Unassembled WGS sequence"/>
</dbReference>
<name>A0ABU9LLZ4_9BACL</name>
<gene>
    <name evidence="1" type="ORF">AAF454_09910</name>
</gene>
<accession>A0ABU9LLZ4</accession>
<organism evidence="1 2">
    <name type="scientific">Kurthia gibsonii</name>
    <dbReference type="NCBI Taxonomy" id="33946"/>
    <lineage>
        <taxon>Bacteria</taxon>
        <taxon>Bacillati</taxon>
        <taxon>Bacillota</taxon>
        <taxon>Bacilli</taxon>
        <taxon>Bacillales</taxon>
        <taxon>Caryophanaceae</taxon>
        <taxon>Kurthia</taxon>
    </lineage>
</organism>
<dbReference type="EMBL" id="JBCEWA010000007">
    <property type="protein sequence ID" value="MEL5988711.1"/>
    <property type="molecule type" value="Genomic_DNA"/>
</dbReference>
<proteinExistence type="predicted"/>
<evidence type="ECO:0000313" key="1">
    <source>
        <dbReference type="EMBL" id="MEL5988711.1"/>
    </source>
</evidence>
<dbReference type="Pfam" id="PF07609">
    <property type="entry name" value="DUF1572"/>
    <property type="match status" value="1"/>
</dbReference>
<comment type="caution">
    <text evidence="1">The sequence shown here is derived from an EMBL/GenBank/DDBJ whole genome shotgun (WGS) entry which is preliminary data.</text>
</comment>
<reference evidence="1 2" key="1">
    <citation type="submission" date="2024-04" db="EMBL/GenBank/DDBJ databases">
        <authorList>
            <person name="Wu Y.S."/>
            <person name="Zhang L."/>
        </authorList>
    </citation>
    <scope>NUCLEOTIDE SEQUENCE [LARGE SCALE GENOMIC DNA]</scope>
    <source>
        <strain evidence="1 2">KG-01</strain>
    </source>
</reference>
<dbReference type="Gene3D" id="1.20.120.450">
    <property type="entry name" value="dinb family like domain"/>
    <property type="match status" value="1"/>
</dbReference>
<dbReference type="RefSeq" id="WP_087680819.1">
    <property type="nucleotide sequence ID" value="NZ_JBANCH010000001.1"/>
</dbReference>
<dbReference type="SUPFAM" id="SSF109854">
    <property type="entry name" value="DinB/YfiT-like putative metalloenzymes"/>
    <property type="match status" value="1"/>
</dbReference>
<evidence type="ECO:0000313" key="2">
    <source>
        <dbReference type="Proteomes" id="UP001398420"/>
    </source>
</evidence>